<sequence length="378" mass="41719">MELETEFCNSAIGDSGSIGSILEIPCQHIVSETRVLAEPQPGSSSDREIKIEKKNAVKTNILPEPQPSTSSDSEMKMRALKRNDVRELCPTSKSARMNTKGSAMSKQKGIKFEQGRVSNTYQTVKKSYRKAHNSSQVFENIKPGINIEAEIISSETDANLPSISASSASTEQRTGVIDNAREVGIMSTTDLNKQTKLADTNNECALRTNTSDGWNDEICVSETGTSRACVHGMVDTLIPSSSTESVKLISSKSAGESRKRRLESVDSESSSNKKKTGDFDQSHSLPHMDIATNEITLTQNQQKYESILIEMFPDADPQYLRELCQTVEMEESLVNIVTELLESDDSPYHQTLEEPWAGSSTSSPMPDEDRVQMQYDTL</sequence>
<comment type="caution">
    <text evidence="2">The sequence shown here is derived from an EMBL/GenBank/DDBJ whole genome shotgun (WGS) entry which is preliminary data.</text>
</comment>
<proteinExistence type="predicted"/>
<evidence type="ECO:0000256" key="1">
    <source>
        <dbReference type="SAM" id="MobiDB-lite"/>
    </source>
</evidence>
<organism evidence="2 3">
    <name type="scientific">Cryptotermes secundus</name>
    <dbReference type="NCBI Taxonomy" id="105785"/>
    <lineage>
        <taxon>Eukaryota</taxon>
        <taxon>Metazoa</taxon>
        <taxon>Ecdysozoa</taxon>
        <taxon>Arthropoda</taxon>
        <taxon>Hexapoda</taxon>
        <taxon>Insecta</taxon>
        <taxon>Pterygota</taxon>
        <taxon>Neoptera</taxon>
        <taxon>Polyneoptera</taxon>
        <taxon>Dictyoptera</taxon>
        <taxon>Blattodea</taxon>
        <taxon>Blattoidea</taxon>
        <taxon>Termitoidae</taxon>
        <taxon>Kalotermitidae</taxon>
        <taxon>Cryptotermitinae</taxon>
        <taxon>Cryptotermes</taxon>
    </lineage>
</organism>
<feature type="compositionally biased region" description="Polar residues" evidence="1">
    <location>
        <begin position="245"/>
        <end position="254"/>
    </location>
</feature>
<gene>
    <name evidence="2" type="ORF">B7P43_G14275</name>
</gene>
<dbReference type="Proteomes" id="UP000235965">
    <property type="component" value="Unassembled WGS sequence"/>
</dbReference>
<name>A0A2J7RPA6_9NEOP</name>
<protein>
    <submittedName>
        <fullName evidence="2">Uncharacterized protein</fullName>
    </submittedName>
</protein>
<feature type="region of interest" description="Disordered" evidence="1">
    <location>
        <begin position="349"/>
        <end position="378"/>
    </location>
</feature>
<evidence type="ECO:0000313" key="3">
    <source>
        <dbReference type="Proteomes" id="UP000235965"/>
    </source>
</evidence>
<dbReference type="EMBL" id="NEVH01001362">
    <property type="protein sequence ID" value="PNF42675.1"/>
    <property type="molecule type" value="Genomic_DNA"/>
</dbReference>
<accession>A0A2J7RPA6</accession>
<dbReference type="OrthoDB" id="10009520at2759"/>
<evidence type="ECO:0000313" key="2">
    <source>
        <dbReference type="EMBL" id="PNF42675.1"/>
    </source>
</evidence>
<reference evidence="2 3" key="1">
    <citation type="submission" date="2017-12" db="EMBL/GenBank/DDBJ databases">
        <title>Hemimetabolous genomes reveal molecular basis of termite eusociality.</title>
        <authorList>
            <person name="Harrison M.C."/>
            <person name="Jongepier E."/>
            <person name="Robertson H.M."/>
            <person name="Arning N."/>
            <person name="Bitard-Feildel T."/>
            <person name="Chao H."/>
            <person name="Childers C.P."/>
            <person name="Dinh H."/>
            <person name="Doddapaneni H."/>
            <person name="Dugan S."/>
            <person name="Gowin J."/>
            <person name="Greiner C."/>
            <person name="Han Y."/>
            <person name="Hu H."/>
            <person name="Hughes D.S.T."/>
            <person name="Huylmans A.-K."/>
            <person name="Kemena C."/>
            <person name="Kremer L.P.M."/>
            <person name="Lee S.L."/>
            <person name="Lopez-Ezquerra A."/>
            <person name="Mallet L."/>
            <person name="Monroy-Kuhn J.M."/>
            <person name="Moser A."/>
            <person name="Murali S.C."/>
            <person name="Muzny D.M."/>
            <person name="Otani S."/>
            <person name="Piulachs M.-D."/>
            <person name="Poelchau M."/>
            <person name="Qu J."/>
            <person name="Schaub F."/>
            <person name="Wada-Katsumata A."/>
            <person name="Worley K.C."/>
            <person name="Xie Q."/>
            <person name="Ylla G."/>
            <person name="Poulsen M."/>
            <person name="Gibbs R.A."/>
            <person name="Schal C."/>
            <person name="Richards S."/>
            <person name="Belles X."/>
            <person name="Korb J."/>
            <person name="Bornberg-Bauer E."/>
        </authorList>
    </citation>
    <scope>NUCLEOTIDE SEQUENCE [LARGE SCALE GENOMIC DNA]</scope>
    <source>
        <tissue evidence="2">Whole body</tissue>
    </source>
</reference>
<keyword evidence="3" id="KW-1185">Reference proteome</keyword>
<feature type="non-terminal residue" evidence="2">
    <location>
        <position position="378"/>
    </location>
</feature>
<feature type="region of interest" description="Disordered" evidence="1">
    <location>
        <begin position="245"/>
        <end position="286"/>
    </location>
</feature>
<dbReference type="AlphaFoldDB" id="A0A2J7RPA6"/>